<dbReference type="EMBL" id="GBXM01038255">
    <property type="protein sequence ID" value="JAH70322.1"/>
    <property type="molecule type" value="Transcribed_RNA"/>
</dbReference>
<organism evidence="1">
    <name type="scientific">Anguilla anguilla</name>
    <name type="common">European freshwater eel</name>
    <name type="synonym">Muraena anguilla</name>
    <dbReference type="NCBI Taxonomy" id="7936"/>
    <lineage>
        <taxon>Eukaryota</taxon>
        <taxon>Metazoa</taxon>
        <taxon>Chordata</taxon>
        <taxon>Craniata</taxon>
        <taxon>Vertebrata</taxon>
        <taxon>Euteleostomi</taxon>
        <taxon>Actinopterygii</taxon>
        <taxon>Neopterygii</taxon>
        <taxon>Teleostei</taxon>
        <taxon>Anguilliformes</taxon>
        <taxon>Anguillidae</taxon>
        <taxon>Anguilla</taxon>
    </lineage>
</organism>
<reference evidence="1" key="1">
    <citation type="submission" date="2014-11" db="EMBL/GenBank/DDBJ databases">
        <authorList>
            <person name="Amaro Gonzalez C."/>
        </authorList>
    </citation>
    <scope>NUCLEOTIDE SEQUENCE</scope>
</reference>
<evidence type="ECO:0000313" key="1">
    <source>
        <dbReference type="EMBL" id="JAH70322.1"/>
    </source>
</evidence>
<sequence>MHHDRGVPTPGPGEPQALCFHCYKSTLSIDLLDHLVY</sequence>
<accession>A0A0E9UWY9</accession>
<name>A0A0E9UWY9_ANGAN</name>
<protein>
    <submittedName>
        <fullName evidence="1">Uncharacterized protein</fullName>
    </submittedName>
</protein>
<dbReference type="AlphaFoldDB" id="A0A0E9UWY9"/>
<reference evidence="1" key="2">
    <citation type="journal article" date="2015" name="Fish Shellfish Immunol.">
        <title>Early steps in the European eel (Anguilla anguilla)-Vibrio vulnificus interaction in the gills: Role of the RtxA13 toxin.</title>
        <authorList>
            <person name="Callol A."/>
            <person name="Pajuelo D."/>
            <person name="Ebbesson L."/>
            <person name="Teles M."/>
            <person name="MacKenzie S."/>
            <person name="Amaro C."/>
        </authorList>
    </citation>
    <scope>NUCLEOTIDE SEQUENCE</scope>
</reference>
<proteinExistence type="predicted"/>